<dbReference type="CDD" id="cd13124">
    <property type="entry name" value="MATE_SpoVB_like"/>
    <property type="match status" value="1"/>
</dbReference>
<feature type="transmembrane region" description="Helical" evidence="6">
    <location>
        <begin position="12"/>
        <end position="31"/>
    </location>
</feature>
<dbReference type="Proteomes" id="UP000295726">
    <property type="component" value="Unassembled WGS sequence"/>
</dbReference>
<protein>
    <submittedName>
        <fullName evidence="7">Stage V sporulation protein B</fullName>
    </submittedName>
</protein>
<dbReference type="Pfam" id="PF01943">
    <property type="entry name" value="Polysacc_synt"/>
    <property type="match status" value="1"/>
</dbReference>
<keyword evidence="4 6" id="KW-1133">Transmembrane helix</keyword>
<dbReference type="PANTHER" id="PTHR30250:SF21">
    <property type="entry name" value="LIPID II FLIPPASE MURJ"/>
    <property type="match status" value="1"/>
</dbReference>
<comment type="subcellular location">
    <subcellularLocation>
        <location evidence="1">Cell membrane</location>
        <topology evidence="1">Multi-pass membrane protein</topology>
    </subcellularLocation>
</comment>
<evidence type="ECO:0000256" key="4">
    <source>
        <dbReference type="ARBA" id="ARBA00022989"/>
    </source>
</evidence>
<feature type="transmembrane region" description="Helical" evidence="6">
    <location>
        <begin position="43"/>
        <end position="65"/>
    </location>
</feature>
<dbReference type="InterPro" id="IPR002797">
    <property type="entry name" value="Polysacc_synth"/>
</dbReference>
<evidence type="ECO:0000256" key="2">
    <source>
        <dbReference type="ARBA" id="ARBA00022475"/>
    </source>
</evidence>
<dbReference type="InterPro" id="IPR024923">
    <property type="entry name" value="PG_synth_SpoVB"/>
</dbReference>
<feature type="transmembrane region" description="Helical" evidence="6">
    <location>
        <begin position="85"/>
        <end position="104"/>
    </location>
</feature>
<name>A0A4R3KA49_9FIRM</name>
<dbReference type="EMBL" id="SLZZ01000007">
    <property type="protein sequence ID" value="TCS79867.1"/>
    <property type="molecule type" value="Genomic_DNA"/>
</dbReference>
<accession>A0A4R3KA49</accession>
<evidence type="ECO:0000256" key="6">
    <source>
        <dbReference type="SAM" id="Phobius"/>
    </source>
</evidence>
<feature type="transmembrane region" description="Helical" evidence="6">
    <location>
        <begin position="183"/>
        <end position="202"/>
    </location>
</feature>
<gene>
    <name evidence="7" type="ORF">EDD59_107126</name>
</gene>
<evidence type="ECO:0000313" key="8">
    <source>
        <dbReference type="Proteomes" id="UP000295726"/>
    </source>
</evidence>
<feature type="transmembrane region" description="Helical" evidence="6">
    <location>
        <begin position="388"/>
        <end position="409"/>
    </location>
</feature>
<keyword evidence="8" id="KW-1185">Reference proteome</keyword>
<reference evidence="7 8" key="1">
    <citation type="submission" date="2019-03" db="EMBL/GenBank/DDBJ databases">
        <title>Genomic Encyclopedia of Type Strains, Phase IV (KMG-IV): sequencing the most valuable type-strain genomes for metagenomic binning, comparative biology and taxonomic classification.</title>
        <authorList>
            <person name="Goeker M."/>
        </authorList>
    </citation>
    <scope>NUCLEOTIDE SEQUENCE [LARGE SCALE GENOMIC DNA]</scope>
    <source>
        <strain evidence="7 8">DSM 29489</strain>
    </source>
</reference>
<feature type="transmembrane region" description="Helical" evidence="6">
    <location>
        <begin position="124"/>
        <end position="147"/>
    </location>
</feature>
<organism evidence="7 8">
    <name type="scientific">Muricomes intestini</name>
    <dbReference type="NCBI Taxonomy" id="1796634"/>
    <lineage>
        <taxon>Bacteria</taxon>
        <taxon>Bacillati</taxon>
        <taxon>Bacillota</taxon>
        <taxon>Clostridia</taxon>
        <taxon>Lachnospirales</taxon>
        <taxon>Lachnospiraceae</taxon>
        <taxon>Muricomes</taxon>
    </lineage>
</organism>
<keyword evidence="5 6" id="KW-0472">Membrane</keyword>
<feature type="transmembrane region" description="Helical" evidence="6">
    <location>
        <begin position="357"/>
        <end position="381"/>
    </location>
</feature>
<evidence type="ECO:0000256" key="3">
    <source>
        <dbReference type="ARBA" id="ARBA00022692"/>
    </source>
</evidence>
<dbReference type="InterPro" id="IPR050833">
    <property type="entry name" value="Poly_Biosynth_Transport"/>
</dbReference>
<dbReference type="GO" id="GO:0005886">
    <property type="term" value="C:plasma membrane"/>
    <property type="evidence" value="ECO:0007669"/>
    <property type="project" value="UniProtKB-SubCell"/>
</dbReference>
<proteinExistence type="predicted"/>
<evidence type="ECO:0000313" key="7">
    <source>
        <dbReference type="EMBL" id="TCS79867.1"/>
    </source>
</evidence>
<evidence type="ECO:0000256" key="5">
    <source>
        <dbReference type="ARBA" id="ARBA00023136"/>
    </source>
</evidence>
<feature type="transmembrane region" description="Helical" evidence="6">
    <location>
        <begin position="322"/>
        <end position="345"/>
    </location>
</feature>
<dbReference type="PANTHER" id="PTHR30250">
    <property type="entry name" value="PST FAMILY PREDICTED COLANIC ACID TRANSPORTER"/>
    <property type="match status" value="1"/>
</dbReference>
<keyword evidence="2" id="KW-1003">Cell membrane</keyword>
<feature type="transmembrane region" description="Helical" evidence="6">
    <location>
        <begin position="271"/>
        <end position="291"/>
    </location>
</feature>
<feature type="transmembrane region" description="Helical" evidence="6">
    <location>
        <begin position="415"/>
        <end position="434"/>
    </location>
</feature>
<evidence type="ECO:0000256" key="1">
    <source>
        <dbReference type="ARBA" id="ARBA00004651"/>
    </source>
</evidence>
<comment type="caution">
    <text evidence="7">The sequence shown here is derived from an EMBL/GenBank/DDBJ whole genome shotgun (WGS) entry which is preliminary data.</text>
</comment>
<sequence length="442" mass="48501">MSRKQTIIRGTFILTATGFLCRFMGFFYRIFLSHTFGEEGVGLYQLIFPVYSLCFALTAAGIETAISRTVAQKVSLGKRKEAREILLLGLFFSFLLSCACALILQGNAAYIAENFLGDARCEPLLIPLSYGLPFAAIHSCISGYCYGMKETKIPAISQMIEQIARILSVYIFYMILTKKGSDATITIAVLGLVIGEMASAFYSAKSLSRNSHPFARLHFTYTDMLFRFRELIPLSLPLTANRVLINLLQSIEAISIPARLQLYNHTNSEALSIYGVLTGMALPCILFPSAITSSVSIMLMPTVAEIQATDNYNEMGNIIKKVAGSCFILGLGCCFIFLVFGNWIGTVLFGSSIAGKFIITLSWMCPFLYTNSALLSVINGLGKTTFTFLINSFGLVIRIAGVFFAIPLFGIQGYLWGMLVSQLAVSACAIGVLWKNLRVRNA</sequence>
<dbReference type="OrthoDB" id="9775950at2"/>
<dbReference type="AlphaFoldDB" id="A0A4R3KA49"/>
<keyword evidence="3 6" id="KW-0812">Transmembrane</keyword>
<dbReference type="PIRSF" id="PIRSF038958">
    <property type="entry name" value="PG_synth_SpoVB"/>
    <property type="match status" value="1"/>
</dbReference>
<dbReference type="RefSeq" id="WP_132380322.1">
    <property type="nucleotide sequence ID" value="NZ_DAIPCY010000077.1"/>
</dbReference>